<accession>A0A163G6I1</accession>
<feature type="region of interest" description="Disordered" evidence="1">
    <location>
        <begin position="1"/>
        <end position="28"/>
    </location>
</feature>
<proteinExistence type="predicted"/>
<dbReference type="OrthoDB" id="18440at2759"/>
<gene>
    <name evidence="2" type="ORF">ST47_g4204</name>
</gene>
<dbReference type="EMBL" id="JYNV01000154">
    <property type="protein sequence ID" value="KZM24705.1"/>
    <property type="molecule type" value="Genomic_DNA"/>
</dbReference>
<feature type="compositionally biased region" description="Basic and acidic residues" evidence="1">
    <location>
        <begin position="204"/>
        <end position="213"/>
    </location>
</feature>
<evidence type="ECO:0000313" key="3">
    <source>
        <dbReference type="Proteomes" id="UP000076837"/>
    </source>
</evidence>
<keyword evidence="3" id="KW-1185">Reference proteome</keyword>
<feature type="compositionally biased region" description="Polar residues" evidence="1">
    <location>
        <begin position="245"/>
        <end position="256"/>
    </location>
</feature>
<dbReference type="InterPro" id="IPR013087">
    <property type="entry name" value="Znf_C2H2_type"/>
</dbReference>
<feature type="region of interest" description="Disordered" evidence="1">
    <location>
        <begin position="159"/>
        <end position="256"/>
    </location>
</feature>
<dbReference type="PANTHER" id="PTHR21354:SF0">
    <property type="entry name" value="ZINC FINGER PROTEIN 511"/>
    <property type="match status" value="1"/>
</dbReference>
<comment type="caution">
    <text evidence="2">The sequence shown here is derived from an EMBL/GenBank/DDBJ whole genome shotgun (WGS) entry which is preliminary data.</text>
</comment>
<feature type="compositionally biased region" description="Low complexity" evidence="1">
    <location>
        <begin position="11"/>
        <end position="24"/>
    </location>
</feature>
<protein>
    <submittedName>
        <fullName evidence="2">Metal ion binding</fullName>
    </submittedName>
</protein>
<sequence>MGVKRSRRDSLSSSEDPSAPSSREPSADVKLVHLDTASAVGEQPAAMKCWLPPHEPLAFASIQDFDVHYHKTHMNRCSECHNNFPDEYFLHLHIAENHDPFSAAKRDRGEQTYACLVPTCDRLCSTAPKRRMHCIDKHHFPNNYDFFIINHGIDRRSSMLRPAHRRRSSAMNATAPTPGRKGGESSTTAAGESMDLVQDETDEQASHPQEHTPRSVHVKLRGRGGFSHPQAAGRGRGGHDEAARGSTTANMNPLDDLTSSMSALQFVPHSVRVARGRGRGRSA</sequence>
<dbReference type="Proteomes" id="UP000076837">
    <property type="component" value="Unassembled WGS sequence"/>
</dbReference>
<name>A0A163G6I1_DIDRA</name>
<dbReference type="PANTHER" id="PTHR21354">
    <property type="entry name" value="ZINC FINGER PROTEIN 511"/>
    <property type="match status" value="1"/>
</dbReference>
<evidence type="ECO:0000313" key="2">
    <source>
        <dbReference type="EMBL" id="KZM24705.1"/>
    </source>
</evidence>
<evidence type="ECO:0000256" key="1">
    <source>
        <dbReference type="SAM" id="MobiDB-lite"/>
    </source>
</evidence>
<reference evidence="2 3" key="1">
    <citation type="journal article" date="2016" name="Sci. Rep.">
        <title>Draft genome sequencing and secretome analysis of fungal phytopathogen Ascochyta rabiei provides insight into the necrotrophic effector repertoire.</title>
        <authorList>
            <person name="Verma S."/>
            <person name="Gazara R.K."/>
            <person name="Nizam S."/>
            <person name="Parween S."/>
            <person name="Chattopadhyay D."/>
            <person name="Verma P.K."/>
        </authorList>
    </citation>
    <scope>NUCLEOTIDE SEQUENCE [LARGE SCALE GENOMIC DNA]</scope>
    <source>
        <strain evidence="2 3">ArDII</strain>
    </source>
</reference>
<organism evidence="2 3">
    <name type="scientific">Didymella rabiei</name>
    <name type="common">Chickpea ascochyta blight fungus</name>
    <name type="synonym">Mycosphaerella rabiei</name>
    <dbReference type="NCBI Taxonomy" id="5454"/>
    <lineage>
        <taxon>Eukaryota</taxon>
        <taxon>Fungi</taxon>
        <taxon>Dikarya</taxon>
        <taxon>Ascomycota</taxon>
        <taxon>Pezizomycotina</taxon>
        <taxon>Dothideomycetes</taxon>
        <taxon>Pleosporomycetidae</taxon>
        <taxon>Pleosporales</taxon>
        <taxon>Pleosporineae</taxon>
        <taxon>Didymellaceae</taxon>
        <taxon>Ascochyta</taxon>
    </lineage>
</organism>
<dbReference type="PROSITE" id="PS00028">
    <property type="entry name" value="ZINC_FINGER_C2H2_1"/>
    <property type="match status" value="1"/>
</dbReference>
<dbReference type="InterPro" id="IPR039258">
    <property type="entry name" value="ZNF511"/>
</dbReference>
<dbReference type="SMART" id="SM00355">
    <property type="entry name" value="ZnF_C2H2"/>
    <property type="match status" value="2"/>
</dbReference>
<dbReference type="AlphaFoldDB" id="A0A163G6I1"/>